<dbReference type="AlphaFoldDB" id="A0A084ARJ2"/>
<evidence type="ECO:0000313" key="3">
    <source>
        <dbReference type="Proteomes" id="UP000028045"/>
    </source>
</evidence>
<sequence length="174" mass="19696">MPDKLQSGTSAKKHTNHLRFAPASSAPFILHEAVATISTHPMARIVARQLLQTAWSGLVWSRRLLVRRMGMPARHLLLPPKATQPPRHKAAAVDDNVKPSRHFDRGRLITVDASLLAQPPAMRLWFVLRLRGYMRPGRGDRPSACQERSRDSDYQSWAMRQDAKRGLLSDPRAR</sequence>
<feature type="compositionally biased region" description="Basic and acidic residues" evidence="1">
    <location>
        <begin position="137"/>
        <end position="153"/>
    </location>
</feature>
<feature type="compositionally biased region" description="Basic and acidic residues" evidence="1">
    <location>
        <begin position="161"/>
        <end position="174"/>
    </location>
</feature>
<gene>
    <name evidence="2" type="ORF">S7711_10548</name>
</gene>
<keyword evidence="3" id="KW-1185">Reference proteome</keyword>
<evidence type="ECO:0000313" key="2">
    <source>
        <dbReference type="EMBL" id="KEY67921.1"/>
    </source>
</evidence>
<dbReference type="Proteomes" id="UP000028045">
    <property type="component" value="Unassembled WGS sequence"/>
</dbReference>
<evidence type="ECO:0000256" key="1">
    <source>
        <dbReference type="SAM" id="MobiDB-lite"/>
    </source>
</evidence>
<protein>
    <submittedName>
        <fullName evidence="2">Uncharacterized protein</fullName>
    </submittedName>
</protein>
<proteinExistence type="predicted"/>
<feature type="region of interest" description="Disordered" evidence="1">
    <location>
        <begin position="137"/>
        <end position="174"/>
    </location>
</feature>
<accession>A0A084ARJ2</accession>
<dbReference type="EMBL" id="KL648598">
    <property type="protein sequence ID" value="KEY67921.1"/>
    <property type="molecule type" value="Genomic_DNA"/>
</dbReference>
<name>A0A084ARJ2_STACB</name>
<dbReference type="HOGENOM" id="CLU_1541113_0_0_1"/>
<organism evidence="2 3">
    <name type="scientific">Stachybotrys chartarum (strain CBS 109288 / IBT 7711)</name>
    <name type="common">Toxic black mold</name>
    <name type="synonym">Stilbospora chartarum</name>
    <dbReference type="NCBI Taxonomy" id="1280523"/>
    <lineage>
        <taxon>Eukaryota</taxon>
        <taxon>Fungi</taxon>
        <taxon>Dikarya</taxon>
        <taxon>Ascomycota</taxon>
        <taxon>Pezizomycotina</taxon>
        <taxon>Sordariomycetes</taxon>
        <taxon>Hypocreomycetidae</taxon>
        <taxon>Hypocreales</taxon>
        <taxon>Stachybotryaceae</taxon>
        <taxon>Stachybotrys</taxon>
    </lineage>
</organism>
<reference evidence="2 3" key="1">
    <citation type="journal article" date="2014" name="BMC Genomics">
        <title>Comparative genome sequencing reveals chemotype-specific gene clusters in the toxigenic black mold Stachybotrys.</title>
        <authorList>
            <person name="Semeiks J."/>
            <person name="Borek D."/>
            <person name="Otwinowski Z."/>
            <person name="Grishin N.V."/>
        </authorList>
    </citation>
    <scope>NUCLEOTIDE SEQUENCE [LARGE SCALE GENOMIC DNA]</scope>
    <source>
        <strain evidence="3">CBS 109288 / IBT 7711</strain>
    </source>
</reference>